<feature type="compositionally biased region" description="Acidic residues" evidence="1">
    <location>
        <begin position="105"/>
        <end position="116"/>
    </location>
</feature>
<feature type="compositionally biased region" description="Polar residues" evidence="1">
    <location>
        <begin position="81"/>
        <end position="91"/>
    </location>
</feature>
<dbReference type="EMBL" id="JAACXV010014385">
    <property type="protein sequence ID" value="KAF7267805.1"/>
    <property type="molecule type" value="Genomic_DNA"/>
</dbReference>
<dbReference type="Proteomes" id="UP000625711">
    <property type="component" value="Unassembled WGS sequence"/>
</dbReference>
<accession>A0A834HZ18</accession>
<feature type="region of interest" description="Disordered" evidence="1">
    <location>
        <begin position="31"/>
        <end position="95"/>
    </location>
</feature>
<keyword evidence="3" id="KW-1185">Reference proteome</keyword>
<reference evidence="2" key="1">
    <citation type="submission" date="2020-08" db="EMBL/GenBank/DDBJ databases">
        <title>Genome sequencing and assembly of the red palm weevil Rhynchophorus ferrugineus.</title>
        <authorList>
            <person name="Dias G.B."/>
            <person name="Bergman C.M."/>
            <person name="Manee M."/>
        </authorList>
    </citation>
    <scope>NUCLEOTIDE SEQUENCE</scope>
    <source>
        <strain evidence="2">AA-2017</strain>
        <tissue evidence="2">Whole larva</tissue>
    </source>
</reference>
<comment type="caution">
    <text evidence="2">The sequence shown here is derived from an EMBL/GenBank/DDBJ whole genome shotgun (WGS) entry which is preliminary data.</text>
</comment>
<sequence>MPFDSLPCEANISSLDSRRELLLLSGEIPWQRQGTDSLGSSPGLPRKIPTPEVAHTAPVTPLHEVRRGVRSPLGPIRRTKASSTPHLSDSQIDSRKWRDQIDDELCLDPAGPDEDELNRNTAGK</sequence>
<dbReference type="OrthoDB" id="10398457at2759"/>
<name>A0A834HZ18_RHYFE</name>
<dbReference type="AlphaFoldDB" id="A0A834HZ18"/>
<protein>
    <submittedName>
        <fullName evidence="2">Uncharacterized protein</fullName>
    </submittedName>
</protein>
<evidence type="ECO:0000313" key="2">
    <source>
        <dbReference type="EMBL" id="KAF7267805.1"/>
    </source>
</evidence>
<feature type="region of interest" description="Disordered" evidence="1">
    <location>
        <begin position="105"/>
        <end position="124"/>
    </location>
</feature>
<evidence type="ECO:0000256" key="1">
    <source>
        <dbReference type="SAM" id="MobiDB-lite"/>
    </source>
</evidence>
<evidence type="ECO:0000313" key="3">
    <source>
        <dbReference type="Proteomes" id="UP000625711"/>
    </source>
</evidence>
<proteinExistence type="predicted"/>
<organism evidence="2 3">
    <name type="scientific">Rhynchophorus ferrugineus</name>
    <name type="common">Red palm weevil</name>
    <name type="synonym">Curculio ferrugineus</name>
    <dbReference type="NCBI Taxonomy" id="354439"/>
    <lineage>
        <taxon>Eukaryota</taxon>
        <taxon>Metazoa</taxon>
        <taxon>Ecdysozoa</taxon>
        <taxon>Arthropoda</taxon>
        <taxon>Hexapoda</taxon>
        <taxon>Insecta</taxon>
        <taxon>Pterygota</taxon>
        <taxon>Neoptera</taxon>
        <taxon>Endopterygota</taxon>
        <taxon>Coleoptera</taxon>
        <taxon>Polyphaga</taxon>
        <taxon>Cucujiformia</taxon>
        <taxon>Curculionidae</taxon>
        <taxon>Dryophthorinae</taxon>
        <taxon>Rhynchophorus</taxon>
    </lineage>
</organism>
<gene>
    <name evidence="2" type="ORF">GWI33_018998</name>
</gene>